<dbReference type="GO" id="GO:0000981">
    <property type="term" value="F:DNA-binding transcription factor activity, RNA polymerase II-specific"/>
    <property type="evidence" value="ECO:0007669"/>
    <property type="project" value="TreeGrafter"/>
</dbReference>
<evidence type="ECO:0000256" key="6">
    <source>
        <dbReference type="SAM" id="MobiDB-lite"/>
    </source>
</evidence>
<gene>
    <name evidence="8" type="ORF">FRX48_08851</name>
</gene>
<keyword evidence="4" id="KW-0862">Zinc</keyword>
<keyword evidence="3 5" id="KW-0863">Zinc-finger</keyword>
<dbReference type="InterPro" id="IPR013087">
    <property type="entry name" value="Znf_C2H2_type"/>
</dbReference>
<name>A0A5M8PE03_9LECA</name>
<dbReference type="EMBL" id="VXIT01000018">
    <property type="protein sequence ID" value="KAA6407303.1"/>
    <property type="molecule type" value="Genomic_DNA"/>
</dbReference>
<dbReference type="SMART" id="SM00355">
    <property type="entry name" value="ZnF_C2H2"/>
    <property type="match status" value="1"/>
</dbReference>
<evidence type="ECO:0000256" key="4">
    <source>
        <dbReference type="ARBA" id="ARBA00022833"/>
    </source>
</evidence>
<keyword evidence="1" id="KW-0479">Metal-binding</keyword>
<reference evidence="8 9" key="1">
    <citation type="submission" date="2019-09" db="EMBL/GenBank/DDBJ databases">
        <title>The hologenome of the rock-dwelling lichen Lasallia pustulata.</title>
        <authorList>
            <person name="Greshake Tzovaras B."/>
            <person name="Segers F."/>
            <person name="Bicker A."/>
            <person name="Dal Grande F."/>
            <person name="Otte J."/>
            <person name="Hankeln T."/>
            <person name="Schmitt I."/>
            <person name="Ebersberger I."/>
        </authorList>
    </citation>
    <scope>NUCLEOTIDE SEQUENCE [LARGE SCALE GENOMIC DNA]</scope>
    <source>
        <strain evidence="8">A1-1</strain>
    </source>
</reference>
<feature type="compositionally biased region" description="Low complexity" evidence="6">
    <location>
        <begin position="33"/>
        <end position="65"/>
    </location>
</feature>
<dbReference type="AlphaFoldDB" id="A0A5M8PE03"/>
<organism evidence="8 9">
    <name type="scientific">Lasallia pustulata</name>
    <dbReference type="NCBI Taxonomy" id="136370"/>
    <lineage>
        <taxon>Eukaryota</taxon>
        <taxon>Fungi</taxon>
        <taxon>Dikarya</taxon>
        <taxon>Ascomycota</taxon>
        <taxon>Pezizomycotina</taxon>
        <taxon>Lecanoromycetes</taxon>
        <taxon>OSLEUM clade</taxon>
        <taxon>Umbilicariomycetidae</taxon>
        <taxon>Umbilicariales</taxon>
        <taxon>Umbilicariaceae</taxon>
        <taxon>Lasallia</taxon>
    </lineage>
</organism>
<sequence length="388" mass="40766">MDGKNASGRKVSLLNDGPSTSKPAPRLHDHSRASSCSSQLSKLGSISSRSSNLASPALSPTSPRLARLNSSSSQSTGRDTPSPMTPSYPYDVFEQSKTISPYESYYRQNGSNYPAMPQPQDAVSQPYYHLPARHISYTPMESASYNSMTRPTLDTQFSFAASEPTTPISPMSTLATPTTAPAPSSTNTTPAASSSSSKAIKKKYPCPHAHRYSCPDTFTTSGHAARHGKKHTGEKNITCPTCHKAFTRKDNMKQHERTHKAPGSRNPDASPTSTKAASSTGSALASAQPARGSRRKAVAPSVVAASPAEFAPMDFETELDANPGMQGGRSSHAQRAGLGEGMTMSGLLAEAMGESRPGSSSNGSEQGERDSPLDALDALARAASGLSA</sequence>
<evidence type="ECO:0000313" key="9">
    <source>
        <dbReference type="Proteomes" id="UP000324767"/>
    </source>
</evidence>
<dbReference type="GO" id="GO:0045944">
    <property type="term" value="P:positive regulation of transcription by RNA polymerase II"/>
    <property type="evidence" value="ECO:0007669"/>
    <property type="project" value="UniProtKB-ARBA"/>
</dbReference>
<evidence type="ECO:0000256" key="5">
    <source>
        <dbReference type="PROSITE-ProRule" id="PRU00042"/>
    </source>
</evidence>
<dbReference type="InterPro" id="IPR036236">
    <property type="entry name" value="Znf_C2H2_sf"/>
</dbReference>
<feature type="domain" description="C2H2-type" evidence="7">
    <location>
        <begin position="237"/>
        <end position="264"/>
    </location>
</feature>
<dbReference type="InterPro" id="IPR050329">
    <property type="entry name" value="GLI_C2H2-zinc-finger"/>
</dbReference>
<feature type="compositionally biased region" description="Low complexity" evidence="6">
    <location>
        <begin position="169"/>
        <end position="197"/>
    </location>
</feature>
<dbReference type="Proteomes" id="UP000324767">
    <property type="component" value="Unassembled WGS sequence"/>
</dbReference>
<feature type="domain" description="C2H2-type" evidence="7">
    <location>
        <begin position="204"/>
        <end position="236"/>
    </location>
</feature>
<dbReference type="GO" id="GO:0000978">
    <property type="term" value="F:RNA polymerase II cis-regulatory region sequence-specific DNA binding"/>
    <property type="evidence" value="ECO:0007669"/>
    <property type="project" value="TreeGrafter"/>
</dbReference>
<evidence type="ECO:0000256" key="1">
    <source>
        <dbReference type="ARBA" id="ARBA00022723"/>
    </source>
</evidence>
<evidence type="ECO:0000256" key="2">
    <source>
        <dbReference type="ARBA" id="ARBA00022737"/>
    </source>
</evidence>
<keyword evidence="2" id="KW-0677">Repeat</keyword>
<dbReference type="OrthoDB" id="6365676at2759"/>
<dbReference type="GO" id="GO:0005634">
    <property type="term" value="C:nucleus"/>
    <property type="evidence" value="ECO:0007669"/>
    <property type="project" value="UniProtKB-ARBA"/>
</dbReference>
<feature type="compositionally biased region" description="Low complexity" evidence="6">
    <location>
        <begin position="373"/>
        <end position="388"/>
    </location>
</feature>
<accession>A0A5M8PE03</accession>
<comment type="caution">
    <text evidence="8">The sequence shown here is derived from an EMBL/GenBank/DDBJ whole genome shotgun (WGS) entry which is preliminary data.</text>
</comment>
<evidence type="ECO:0000259" key="7">
    <source>
        <dbReference type="PROSITE" id="PS50157"/>
    </source>
</evidence>
<evidence type="ECO:0000313" key="8">
    <source>
        <dbReference type="EMBL" id="KAA6407303.1"/>
    </source>
</evidence>
<feature type="region of interest" description="Disordered" evidence="6">
    <location>
        <begin position="318"/>
        <end position="388"/>
    </location>
</feature>
<feature type="compositionally biased region" description="Low complexity" evidence="6">
    <location>
        <begin position="269"/>
        <end position="287"/>
    </location>
</feature>
<dbReference type="Gene3D" id="3.30.160.60">
    <property type="entry name" value="Classic Zinc Finger"/>
    <property type="match status" value="1"/>
</dbReference>
<feature type="region of interest" description="Disordered" evidence="6">
    <location>
        <begin position="246"/>
        <end position="298"/>
    </location>
</feature>
<dbReference type="GO" id="GO:0008270">
    <property type="term" value="F:zinc ion binding"/>
    <property type="evidence" value="ECO:0007669"/>
    <property type="project" value="UniProtKB-KW"/>
</dbReference>
<dbReference type="PANTHER" id="PTHR19818">
    <property type="entry name" value="ZINC FINGER PROTEIN ZIC AND GLI"/>
    <property type="match status" value="1"/>
</dbReference>
<dbReference type="FunFam" id="3.30.160.60:FF:002343">
    <property type="entry name" value="Zinc finger protein 33A"/>
    <property type="match status" value="1"/>
</dbReference>
<dbReference type="PANTHER" id="PTHR19818:SF139">
    <property type="entry name" value="PAIR-RULE PROTEIN ODD-PAIRED"/>
    <property type="match status" value="1"/>
</dbReference>
<feature type="region of interest" description="Disordered" evidence="6">
    <location>
        <begin position="163"/>
        <end position="199"/>
    </location>
</feature>
<dbReference type="PROSITE" id="PS00028">
    <property type="entry name" value="ZINC_FINGER_C2H2_1"/>
    <property type="match status" value="1"/>
</dbReference>
<evidence type="ECO:0000256" key="3">
    <source>
        <dbReference type="ARBA" id="ARBA00022771"/>
    </source>
</evidence>
<feature type="compositionally biased region" description="Polar residues" evidence="6">
    <location>
        <begin position="68"/>
        <end position="79"/>
    </location>
</feature>
<protein>
    <recommendedName>
        <fullName evidence="7">C2H2-type domain-containing protein</fullName>
    </recommendedName>
</protein>
<dbReference type="SUPFAM" id="SSF57667">
    <property type="entry name" value="beta-beta-alpha zinc fingers"/>
    <property type="match status" value="1"/>
</dbReference>
<dbReference type="PROSITE" id="PS50157">
    <property type="entry name" value="ZINC_FINGER_C2H2_2"/>
    <property type="match status" value="2"/>
</dbReference>
<feature type="region of interest" description="Disordered" evidence="6">
    <location>
        <begin position="1"/>
        <end position="93"/>
    </location>
</feature>
<proteinExistence type="predicted"/>